<name>A0A0B2JYM8_9FIRM</name>
<dbReference type="InterPro" id="IPR000683">
    <property type="entry name" value="Gfo/Idh/MocA-like_OxRdtase_N"/>
</dbReference>
<reference evidence="2 3" key="1">
    <citation type="journal article" date="2013" name="PLoS ONE">
        <title>Identification and characterization of three novel lipases belonging to families II and V from Anaerovibrio lipolyticus 5ST.</title>
        <authorList>
            <person name="Prive F."/>
            <person name="Kaderbhai N.N."/>
            <person name="Girdwood S."/>
            <person name="Worgan H.J."/>
            <person name="Pinloche E."/>
            <person name="Scollan N.D."/>
            <person name="Huws S.A."/>
            <person name="Newbold C.J."/>
        </authorList>
    </citation>
    <scope>NUCLEOTIDE SEQUENCE [LARGE SCALE GENOMIC DNA]</scope>
    <source>
        <strain evidence="2 3">5S</strain>
    </source>
</reference>
<dbReference type="Gene3D" id="3.30.360.10">
    <property type="entry name" value="Dihydrodipicolinate Reductase, domain 2"/>
    <property type="match status" value="1"/>
</dbReference>
<dbReference type="AlphaFoldDB" id="A0A0B2JYM8"/>
<dbReference type="GO" id="GO:0000166">
    <property type="term" value="F:nucleotide binding"/>
    <property type="evidence" value="ECO:0007669"/>
    <property type="project" value="InterPro"/>
</dbReference>
<dbReference type="EMBL" id="JSCE01000069">
    <property type="protein sequence ID" value="KHM52674.1"/>
    <property type="molecule type" value="Genomic_DNA"/>
</dbReference>
<dbReference type="Gene3D" id="3.40.50.720">
    <property type="entry name" value="NAD(P)-binding Rossmann-like Domain"/>
    <property type="match status" value="1"/>
</dbReference>
<dbReference type="Pfam" id="PF01408">
    <property type="entry name" value="GFO_IDH_MocA"/>
    <property type="match status" value="1"/>
</dbReference>
<dbReference type="InterPro" id="IPR051450">
    <property type="entry name" value="Gfo/Idh/MocA_Oxidoreductases"/>
</dbReference>
<sequence>MVGVMKAEVMLIGAGDMAIEYTKVLSGMGVNYIIVGRGEQSAARCEELSGHSVYRGGIEKYLAEGKEIPEKAIVVVYPLSLKMVAEQLIHAGVKEILLEKPGGMDLAEITELSNLAKDKGVSVYVAYNRRFYASVAKAKELIEQDGGVSSFNFEFTEWSHRIEELPKPKGELEGWFMANSTHVVDLAFFLGGEPKEMSSYVCGSIPWYSKASAFAGSGITKEGAVFSYKANWKSAGRWSVEILTQEHKFLFEPMEQLRVQNRGEIKVEQLDIDDEIDIKYKAGLYKEVEAFLTGNTEMLPDIHEQKRNAIVYQLMETTGHKVF</sequence>
<dbReference type="SUPFAM" id="SSF51735">
    <property type="entry name" value="NAD(P)-binding Rossmann-fold domains"/>
    <property type="match status" value="1"/>
</dbReference>
<evidence type="ECO:0000313" key="3">
    <source>
        <dbReference type="Proteomes" id="UP000030993"/>
    </source>
</evidence>
<organism evidence="2 3">
    <name type="scientific">Anaerovibrio lipolyticus</name>
    <dbReference type="NCBI Taxonomy" id="82374"/>
    <lineage>
        <taxon>Bacteria</taxon>
        <taxon>Bacillati</taxon>
        <taxon>Bacillota</taxon>
        <taxon>Negativicutes</taxon>
        <taxon>Selenomonadales</taxon>
        <taxon>Selenomonadaceae</taxon>
        <taxon>Anaerovibrio</taxon>
    </lineage>
</organism>
<dbReference type="STRING" id="82374.NZ47_03470"/>
<feature type="domain" description="Gfo/Idh/MocA-like oxidoreductase N-terminal" evidence="1">
    <location>
        <begin position="9"/>
        <end position="127"/>
    </location>
</feature>
<dbReference type="InterPro" id="IPR036291">
    <property type="entry name" value="NAD(P)-bd_dom_sf"/>
</dbReference>
<comment type="caution">
    <text evidence="2">The sequence shown here is derived from an EMBL/GenBank/DDBJ whole genome shotgun (WGS) entry which is preliminary data.</text>
</comment>
<dbReference type="PANTHER" id="PTHR43377:SF1">
    <property type="entry name" value="BILIVERDIN REDUCTASE A"/>
    <property type="match status" value="1"/>
</dbReference>
<proteinExistence type="predicted"/>
<dbReference type="PANTHER" id="PTHR43377">
    <property type="entry name" value="BILIVERDIN REDUCTASE A"/>
    <property type="match status" value="1"/>
</dbReference>
<dbReference type="Proteomes" id="UP000030993">
    <property type="component" value="Unassembled WGS sequence"/>
</dbReference>
<evidence type="ECO:0000313" key="2">
    <source>
        <dbReference type="EMBL" id="KHM52674.1"/>
    </source>
</evidence>
<gene>
    <name evidence="2" type="ORF">NZ47_03470</name>
</gene>
<evidence type="ECO:0000259" key="1">
    <source>
        <dbReference type="Pfam" id="PF01408"/>
    </source>
</evidence>
<accession>A0A0B2JYM8</accession>
<protein>
    <recommendedName>
        <fullName evidence="1">Gfo/Idh/MocA-like oxidoreductase N-terminal domain-containing protein</fullName>
    </recommendedName>
</protein>
<keyword evidence="3" id="KW-1185">Reference proteome</keyword>